<gene>
    <name evidence="1" type="ORF">SNAT2548_LOCUS26797</name>
</gene>
<name>A0A812SFI6_9DINO</name>
<protein>
    <submittedName>
        <fullName evidence="1">Uncharacterized protein</fullName>
    </submittedName>
</protein>
<keyword evidence="2" id="KW-1185">Reference proteome</keyword>
<dbReference type="AlphaFoldDB" id="A0A812SFI6"/>
<sequence>MADGLQKWPGSEEADTSFIVLGLLGVVIVDTSVCTTGMRSLAVDFAEMTVLLRIFNCYRKQVNAMRNFTAELLEALAACRMEMERVRPVSD</sequence>
<reference evidence="1" key="1">
    <citation type="submission" date="2021-02" db="EMBL/GenBank/DDBJ databases">
        <authorList>
            <person name="Dougan E. K."/>
            <person name="Rhodes N."/>
            <person name="Thang M."/>
            <person name="Chan C."/>
        </authorList>
    </citation>
    <scope>NUCLEOTIDE SEQUENCE</scope>
</reference>
<organism evidence="1 2">
    <name type="scientific">Symbiodinium natans</name>
    <dbReference type="NCBI Taxonomy" id="878477"/>
    <lineage>
        <taxon>Eukaryota</taxon>
        <taxon>Sar</taxon>
        <taxon>Alveolata</taxon>
        <taxon>Dinophyceae</taxon>
        <taxon>Suessiales</taxon>
        <taxon>Symbiodiniaceae</taxon>
        <taxon>Symbiodinium</taxon>
    </lineage>
</organism>
<evidence type="ECO:0000313" key="2">
    <source>
        <dbReference type="Proteomes" id="UP000604046"/>
    </source>
</evidence>
<comment type="caution">
    <text evidence="1">The sequence shown here is derived from an EMBL/GenBank/DDBJ whole genome shotgun (WGS) entry which is preliminary data.</text>
</comment>
<dbReference type="EMBL" id="CAJNDS010002443">
    <property type="protein sequence ID" value="CAE7477085.1"/>
    <property type="molecule type" value="Genomic_DNA"/>
</dbReference>
<accession>A0A812SFI6</accession>
<proteinExistence type="predicted"/>
<dbReference type="Proteomes" id="UP000604046">
    <property type="component" value="Unassembled WGS sequence"/>
</dbReference>
<evidence type="ECO:0000313" key="1">
    <source>
        <dbReference type="EMBL" id="CAE7477085.1"/>
    </source>
</evidence>